<gene>
    <name evidence="3" type="ORF">SAMN06264855_103138</name>
</gene>
<evidence type="ECO:0000313" key="3">
    <source>
        <dbReference type="EMBL" id="SNR35535.1"/>
    </source>
</evidence>
<proteinExistence type="predicted"/>
<dbReference type="Gene3D" id="3.40.630.30">
    <property type="match status" value="1"/>
</dbReference>
<name>A0A238VMF9_HALVU</name>
<feature type="compositionally biased region" description="Basic and acidic residues" evidence="1">
    <location>
        <begin position="160"/>
        <end position="169"/>
    </location>
</feature>
<dbReference type="Pfam" id="PF00583">
    <property type="entry name" value="Acetyltransf_1"/>
    <property type="match status" value="1"/>
</dbReference>
<reference evidence="3 4" key="1">
    <citation type="submission" date="2017-06" db="EMBL/GenBank/DDBJ databases">
        <authorList>
            <person name="Kim H.J."/>
            <person name="Triplett B.A."/>
        </authorList>
    </citation>
    <scope>NUCLEOTIDE SEQUENCE [LARGE SCALE GENOMIC DNA]</scope>
    <source>
        <strain evidence="3 4">DSM 8800</strain>
    </source>
</reference>
<keyword evidence="4" id="KW-1185">Reference proteome</keyword>
<dbReference type="InterPro" id="IPR016181">
    <property type="entry name" value="Acyl_CoA_acyltransferase"/>
</dbReference>
<dbReference type="RefSeq" id="WP_321166737.1">
    <property type="nucleotide sequence ID" value="NZ_FZNQ01000003.1"/>
</dbReference>
<evidence type="ECO:0000313" key="4">
    <source>
        <dbReference type="Proteomes" id="UP000198397"/>
    </source>
</evidence>
<dbReference type="EMBL" id="FZNQ01000003">
    <property type="protein sequence ID" value="SNR35535.1"/>
    <property type="molecule type" value="Genomic_DNA"/>
</dbReference>
<feature type="compositionally biased region" description="Basic and acidic residues" evidence="1">
    <location>
        <begin position="1"/>
        <end position="28"/>
    </location>
</feature>
<evidence type="ECO:0000259" key="2">
    <source>
        <dbReference type="PROSITE" id="PS51186"/>
    </source>
</evidence>
<organism evidence="3 4">
    <name type="scientific">Halorubrum vacuolatum</name>
    <name type="common">Natronobacterium vacuolatum</name>
    <dbReference type="NCBI Taxonomy" id="63740"/>
    <lineage>
        <taxon>Archaea</taxon>
        <taxon>Methanobacteriati</taxon>
        <taxon>Methanobacteriota</taxon>
        <taxon>Stenosarchaea group</taxon>
        <taxon>Halobacteria</taxon>
        <taxon>Halobacteriales</taxon>
        <taxon>Haloferacaceae</taxon>
        <taxon>Halorubrum</taxon>
    </lineage>
</organism>
<dbReference type="SUPFAM" id="SSF55729">
    <property type="entry name" value="Acyl-CoA N-acyltransferases (Nat)"/>
    <property type="match status" value="1"/>
</dbReference>
<feature type="region of interest" description="Disordered" evidence="1">
    <location>
        <begin position="1"/>
        <end position="33"/>
    </location>
</feature>
<feature type="domain" description="N-acetyltransferase" evidence="2">
    <location>
        <begin position="33"/>
        <end position="176"/>
    </location>
</feature>
<accession>A0A238VMF9</accession>
<keyword evidence="3" id="KW-0012">Acyltransferase</keyword>
<keyword evidence="3" id="KW-0808">Transferase</keyword>
<dbReference type="GO" id="GO:0016747">
    <property type="term" value="F:acyltransferase activity, transferring groups other than amino-acyl groups"/>
    <property type="evidence" value="ECO:0007669"/>
    <property type="project" value="InterPro"/>
</dbReference>
<dbReference type="PROSITE" id="PS51186">
    <property type="entry name" value="GNAT"/>
    <property type="match status" value="1"/>
</dbReference>
<evidence type="ECO:0000256" key="1">
    <source>
        <dbReference type="SAM" id="MobiDB-lite"/>
    </source>
</evidence>
<protein>
    <submittedName>
        <fullName evidence="3">Predicted N-acyltransferase, GNAT family</fullName>
    </submittedName>
</protein>
<feature type="region of interest" description="Disordered" evidence="1">
    <location>
        <begin position="157"/>
        <end position="180"/>
    </location>
</feature>
<dbReference type="AlphaFoldDB" id="A0A238VMF9"/>
<sequence>MKPGRSRESKGNRPKDDQPKEHRPEATHAPEGFLIAVATPRDRLDVLRIVDAAMLEIDVDSLDERIDAGDVFVARIESTDTVVGALTIERPGPREAAIEAVAVRRERRGRGIGSTLVARAVRTLASEPTVGRITATFDPSLMAFYTDLGFAIVNEQPGEASKDSEESHLYAEWTTGDASQ</sequence>
<dbReference type="Proteomes" id="UP000198397">
    <property type="component" value="Unassembled WGS sequence"/>
</dbReference>
<dbReference type="InterPro" id="IPR000182">
    <property type="entry name" value="GNAT_dom"/>
</dbReference>